<dbReference type="PROSITE" id="PS51318">
    <property type="entry name" value="TAT"/>
    <property type="match status" value="1"/>
</dbReference>
<evidence type="ECO:0000313" key="2">
    <source>
        <dbReference type="EMBL" id="MBB6084701.1"/>
    </source>
</evidence>
<dbReference type="PANTHER" id="PTHR30024:SF46">
    <property type="entry name" value="ABC TRANSPORTER, SUBSTRATE-BINDING LIPOPROTEIN"/>
    <property type="match status" value="1"/>
</dbReference>
<dbReference type="EMBL" id="JACHIB010000016">
    <property type="protein sequence ID" value="MBB6084701.1"/>
    <property type="molecule type" value="Genomic_DNA"/>
</dbReference>
<dbReference type="RefSeq" id="WP_211369302.1">
    <property type="nucleotide sequence ID" value="NZ_JACHIB010000016.1"/>
</dbReference>
<comment type="caution">
    <text evidence="2">The sequence shown here is derived from an EMBL/GenBank/DDBJ whole genome shotgun (WGS) entry which is preliminary data.</text>
</comment>
<dbReference type="Proteomes" id="UP000541136">
    <property type="component" value="Unassembled WGS sequence"/>
</dbReference>
<dbReference type="AlphaFoldDB" id="A0A7W9TQI8"/>
<protein>
    <submittedName>
        <fullName evidence="2">NitT/TauT family transport system substrate-binding protein</fullName>
    </submittedName>
</protein>
<dbReference type="InterPro" id="IPR006311">
    <property type="entry name" value="TAT_signal"/>
</dbReference>
<evidence type="ECO:0000256" key="1">
    <source>
        <dbReference type="SAM" id="SignalP"/>
    </source>
</evidence>
<dbReference type="SUPFAM" id="SSF53850">
    <property type="entry name" value="Periplasmic binding protein-like II"/>
    <property type="match status" value="1"/>
</dbReference>
<organism evidence="2 3">
    <name type="scientific">Castellaniella defragrans</name>
    <name type="common">Alcaligenes defragrans</name>
    <dbReference type="NCBI Taxonomy" id="75697"/>
    <lineage>
        <taxon>Bacteria</taxon>
        <taxon>Pseudomonadati</taxon>
        <taxon>Pseudomonadota</taxon>
        <taxon>Betaproteobacteria</taxon>
        <taxon>Burkholderiales</taxon>
        <taxon>Alcaligenaceae</taxon>
        <taxon>Castellaniella</taxon>
    </lineage>
</organism>
<dbReference type="InterPro" id="IPR027024">
    <property type="entry name" value="UCP027386_ABC_sbc_TM0202"/>
</dbReference>
<reference evidence="2 3" key="1">
    <citation type="submission" date="2020-08" db="EMBL/GenBank/DDBJ databases">
        <title>Genomic Encyclopedia of Type Strains, Phase IV (KMG-IV): sequencing the most valuable type-strain genomes for metagenomic binning, comparative biology and taxonomic classification.</title>
        <authorList>
            <person name="Goeker M."/>
        </authorList>
    </citation>
    <scope>NUCLEOTIDE SEQUENCE [LARGE SCALE GENOMIC DNA]</scope>
    <source>
        <strain evidence="2 3">DSM 12141</strain>
    </source>
</reference>
<proteinExistence type="predicted"/>
<evidence type="ECO:0000313" key="3">
    <source>
        <dbReference type="Proteomes" id="UP000541136"/>
    </source>
</evidence>
<name>A0A7W9TQI8_CASDE</name>
<dbReference type="Gene3D" id="3.40.190.10">
    <property type="entry name" value="Periplasmic binding protein-like II"/>
    <property type="match status" value="2"/>
</dbReference>
<dbReference type="PIRSF" id="PIRSF027386">
    <property type="entry name" value="UCP027386_ABC_sbc_TM0202"/>
    <property type="match status" value="1"/>
</dbReference>
<sequence>MSSRSPLTSVPPSGGLSVRGARRRALLGLAPALGLLSAAPARAQQAADASAAPLDRPLVLSGPPATVSYPLVHLVDSGALNDVAPGARFQLWQNPDQLRAWAVRDGADFMAMPSNVAANLYNQGVPLRLLNVSTWGMLWLVTRDASRRTLEDFRGQEIAMPFRADMPDILFGLLATRLGLDPKRDFSLRHVPTPFDAIQLLLTRRVDHALLPEPAVSMALRKSDSFPVSIVAPTLYRGVDLSQAWGRILEREPRIPQAGLAAVGPLHADARLADRLRRGYADSLAWCLAHPQECGEAVARHIPMLTPEAVADSIAQARERAVDAREARPELDYFFRCLLDGQPALVGGRLPDDGFYA</sequence>
<dbReference type="PANTHER" id="PTHR30024">
    <property type="entry name" value="ALIPHATIC SULFONATES-BINDING PROTEIN-RELATED"/>
    <property type="match status" value="1"/>
</dbReference>
<feature type="chain" id="PRO_5031081109" evidence="1">
    <location>
        <begin position="44"/>
        <end position="357"/>
    </location>
</feature>
<accession>A0A7W9TQI8</accession>
<gene>
    <name evidence="2" type="ORF">HNR28_002748</name>
</gene>
<feature type="signal peptide" evidence="1">
    <location>
        <begin position="1"/>
        <end position="43"/>
    </location>
</feature>
<keyword evidence="1" id="KW-0732">Signal</keyword>